<dbReference type="OrthoDB" id="5793358at2"/>
<dbReference type="RefSeq" id="WP_136424225.1">
    <property type="nucleotide sequence ID" value="NZ_SSSN01000005.1"/>
</dbReference>
<comment type="caution">
    <text evidence="2">The sequence shown here is derived from an EMBL/GenBank/DDBJ whole genome shotgun (WGS) entry which is preliminary data.</text>
</comment>
<dbReference type="Proteomes" id="UP000307380">
    <property type="component" value="Unassembled WGS sequence"/>
</dbReference>
<sequence length="292" mass="31332">MTAIDDDPAPSATLIGRPAGSAVIVRCLAEQAHEPSRRMLQRVFGVDPLGADARSWYAGALGELRVARRLSRLGDGWRVLHAVPVGSGESDIDHVVVGPAGVFTINTKHHDGARVWVGARRILVNGQPTDHVRNAAHESARATRLLREALGENVPVRSAIVIVGARELTIQRQPATVEVMTDQRLLSWLRTRRATTIDVDAVAAVVSRPDTWHASGVDAIAHPDLDGFTALRDEVDQAHAIRSLWIAATGFGAAGRPWEVCSAGRTRLVWPDASRRGSAAGLARPALDSLMA</sequence>
<organism evidence="2 3">
    <name type="scientific">Orlajensenia flava</name>
    <dbReference type="NCBI Taxonomy" id="2565934"/>
    <lineage>
        <taxon>Bacteria</taxon>
        <taxon>Bacillati</taxon>
        <taxon>Actinomycetota</taxon>
        <taxon>Actinomycetes</taxon>
        <taxon>Micrococcales</taxon>
        <taxon>Microbacteriaceae</taxon>
        <taxon>Orlajensenia</taxon>
    </lineage>
</organism>
<dbReference type="PROSITE" id="PS50965">
    <property type="entry name" value="NERD"/>
    <property type="match status" value="1"/>
</dbReference>
<accession>A0A4V3WU42</accession>
<evidence type="ECO:0000313" key="2">
    <source>
        <dbReference type="EMBL" id="THG34427.1"/>
    </source>
</evidence>
<gene>
    <name evidence="2" type="ORF">E6C70_09165</name>
</gene>
<name>A0A4V3WU42_9MICO</name>
<dbReference type="Pfam" id="PF08378">
    <property type="entry name" value="NERD"/>
    <property type="match status" value="1"/>
</dbReference>
<protein>
    <submittedName>
        <fullName evidence="2">NERD domain-containing protein</fullName>
    </submittedName>
</protein>
<reference evidence="2 3" key="1">
    <citation type="submission" date="2019-04" db="EMBL/GenBank/DDBJ databases">
        <authorList>
            <person name="Jiang L."/>
        </authorList>
    </citation>
    <scope>NUCLEOTIDE SEQUENCE [LARGE SCALE GENOMIC DNA]</scope>
    <source>
        <strain evidence="2 3">YIM 131861</strain>
    </source>
</reference>
<dbReference type="InterPro" id="IPR011528">
    <property type="entry name" value="NERD"/>
</dbReference>
<evidence type="ECO:0000259" key="1">
    <source>
        <dbReference type="PROSITE" id="PS50965"/>
    </source>
</evidence>
<dbReference type="AlphaFoldDB" id="A0A4V3WU42"/>
<evidence type="ECO:0000313" key="3">
    <source>
        <dbReference type="Proteomes" id="UP000307380"/>
    </source>
</evidence>
<feature type="domain" description="NERD" evidence="1">
    <location>
        <begin position="58"/>
        <end position="169"/>
    </location>
</feature>
<proteinExistence type="predicted"/>
<keyword evidence="3" id="KW-1185">Reference proteome</keyword>
<dbReference type="EMBL" id="SSSN01000005">
    <property type="protein sequence ID" value="THG34427.1"/>
    <property type="molecule type" value="Genomic_DNA"/>
</dbReference>